<comment type="caution">
    <text evidence="10">The sequence shown here is derived from an EMBL/GenBank/DDBJ whole genome shotgun (WGS) entry which is preliminary data.</text>
</comment>
<dbReference type="PANTHER" id="PTHR37534:SF7">
    <property type="entry name" value="TRANSCRIPTIONAL ACTIVATOR PROTEIN UGA3"/>
    <property type="match status" value="1"/>
</dbReference>
<dbReference type="InterPro" id="IPR001138">
    <property type="entry name" value="Zn2Cys6_DnaBD"/>
</dbReference>
<evidence type="ECO:0000259" key="9">
    <source>
        <dbReference type="PROSITE" id="PS50048"/>
    </source>
</evidence>
<feature type="coiled-coil region" evidence="7">
    <location>
        <begin position="431"/>
        <end position="459"/>
    </location>
</feature>
<dbReference type="Proteomes" id="UP000283895">
    <property type="component" value="Unassembled WGS sequence"/>
</dbReference>
<keyword evidence="6" id="KW-0539">Nucleus</keyword>
<feature type="domain" description="Zn(2)-C6 fungal-type" evidence="9">
    <location>
        <begin position="7"/>
        <end position="36"/>
    </location>
</feature>
<dbReference type="PANTHER" id="PTHR37534">
    <property type="entry name" value="TRANSCRIPTIONAL ACTIVATOR PROTEIN UGA3"/>
    <property type="match status" value="1"/>
</dbReference>
<dbReference type="Pfam" id="PF00172">
    <property type="entry name" value="Zn_clus"/>
    <property type="match status" value="2"/>
</dbReference>
<proteinExistence type="predicted"/>
<keyword evidence="2" id="KW-0862">Zinc</keyword>
<dbReference type="Gene3D" id="4.10.240.10">
    <property type="entry name" value="Zn(2)-C6 fungal-type DNA-binding domain"/>
    <property type="match status" value="2"/>
</dbReference>
<dbReference type="GO" id="GO:0008270">
    <property type="term" value="F:zinc ion binding"/>
    <property type="evidence" value="ECO:0007669"/>
    <property type="project" value="InterPro"/>
</dbReference>
<keyword evidence="7" id="KW-0175">Coiled coil</keyword>
<sequence length="605" mass="67173">MGRRSTACQTCKAIKTLCSTGNPCARCDRLSLPCHYAGPASIDGTSPLHRDQETEIRARRTPTVRTRAKTRHTKSATGCLSCRRRRKKCDERQPTCTDCERLHLTCIQPPQDTNNLGHRSGNGEDGDIDSESQPSPAPASSVTESFLKSDGFRAWVAVGDRPLASRLSTFSDWLALIETDSRLETVRTASLGNSTAAMMDLGQITDDAEDVVLATFLPSTALNNLTGVTAQSLQNWKVGERHLLNHFLQSVSRTMAVVEDTANPILHFIAPMALENSTVRHSLVALSACHLSKVYPVFEHDFCVARSQALPGLMALLDVPENCIWALTATLLLCLAEICAGNSRKWLLHLHGAKALLAQLEGGDNIIEPTVHILIELYNYLSCITSVTSDRVPGLFRGRVHLWVTDEDPESRPIHPLLGISTSLYESLARINKLAARRHQLNEDRQAELEAEAETIELELQSWQPFGCDAAVQSRSATEARAVAFAVQWAAIMRLQQVARRLENDDLQIKKASDNIRSALSLIRPGSEMEAHLLFPLFMAGVGSMTKASRLTVEYRLNVMETTIGFGNIFTAHRLLDEFWRRTNKGERLDWEELARTRYQGLVLF</sequence>
<evidence type="ECO:0000256" key="6">
    <source>
        <dbReference type="ARBA" id="ARBA00023242"/>
    </source>
</evidence>
<dbReference type="PROSITE" id="PS50048">
    <property type="entry name" value="ZN2_CY6_FUNGAL_2"/>
    <property type="match status" value="2"/>
</dbReference>
<evidence type="ECO:0000256" key="5">
    <source>
        <dbReference type="ARBA" id="ARBA00023163"/>
    </source>
</evidence>
<dbReference type="GO" id="GO:0000981">
    <property type="term" value="F:DNA-binding transcription factor activity, RNA polymerase II-specific"/>
    <property type="evidence" value="ECO:0007669"/>
    <property type="project" value="InterPro"/>
</dbReference>
<feature type="domain" description="Zn(2)-C6 fungal-type" evidence="9">
    <location>
        <begin position="78"/>
        <end position="108"/>
    </location>
</feature>
<dbReference type="CDD" id="cd00067">
    <property type="entry name" value="GAL4"/>
    <property type="match status" value="2"/>
</dbReference>
<dbReference type="OrthoDB" id="5241162at2759"/>
<dbReference type="PROSITE" id="PS00463">
    <property type="entry name" value="ZN2_CY6_FUNGAL_1"/>
    <property type="match status" value="1"/>
</dbReference>
<dbReference type="InterPro" id="IPR036864">
    <property type="entry name" value="Zn2-C6_fun-type_DNA-bd_sf"/>
</dbReference>
<keyword evidence="4" id="KW-0238">DNA-binding</keyword>
<comment type="subcellular location">
    <subcellularLocation>
        <location evidence="1">Nucleus</location>
    </subcellularLocation>
</comment>
<accession>A0A423V7U8</accession>
<keyword evidence="3" id="KW-0805">Transcription regulation</keyword>
<dbReference type="GO" id="GO:0005634">
    <property type="term" value="C:nucleus"/>
    <property type="evidence" value="ECO:0007669"/>
    <property type="project" value="UniProtKB-SubCell"/>
</dbReference>
<dbReference type="InterPro" id="IPR021858">
    <property type="entry name" value="Fun_TF"/>
</dbReference>
<dbReference type="SMART" id="SM00066">
    <property type="entry name" value="GAL4"/>
    <property type="match status" value="2"/>
</dbReference>
<dbReference type="GO" id="GO:0000976">
    <property type="term" value="F:transcription cis-regulatory region binding"/>
    <property type="evidence" value="ECO:0007669"/>
    <property type="project" value="TreeGrafter"/>
</dbReference>
<dbReference type="STRING" id="356882.A0A423V7U8"/>
<dbReference type="EMBL" id="LKEA01000122">
    <property type="protein sequence ID" value="ROV86871.1"/>
    <property type="molecule type" value="Genomic_DNA"/>
</dbReference>
<dbReference type="SUPFAM" id="SSF57701">
    <property type="entry name" value="Zn2/Cys6 DNA-binding domain"/>
    <property type="match status" value="2"/>
</dbReference>
<dbReference type="AlphaFoldDB" id="A0A423V7U8"/>
<gene>
    <name evidence="10" type="ORF">VMCG_10802</name>
</gene>
<keyword evidence="11" id="KW-1185">Reference proteome</keyword>
<evidence type="ECO:0000256" key="8">
    <source>
        <dbReference type="SAM" id="MobiDB-lite"/>
    </source>
</evidence>
<protein>
    <recommendedName>
        <fullName evidence="9">Zn(2)-C6 fungal-type domain-containing protein</fullName>
    </recommendedName>
</protein>
<feature type="region of interest" description="Disordered" evidence="8">
    <location>
        <begin position="110"/>
        <end position="143"/>
    </location>
</feature>
<evidence type="ECO:0000256" key="4">
    <source>
        <dbReference type="ARBA" id="ARBA00023125"/>
    </source>
</evidence>
<reference evidence="10 11" key="1">
    <citation type="submission" date="2015-09" db="EMBL/GenBank/DDBJ databases">
        <title>Host preference determinants of Valsa canker pathogens revealed by comparative genomics.</title>
        <authorList>
            <person name="Yin Z."/>
            <person name="Huang L."/>
        </authorList>
    </citation>
    <scope>NUCLEOTIDE SEQUENCE [LARGE SCALE GENOMIC DNA]</scope>
    <source>
        <strain evidence="10 11">03-1</strain>
    </source>
</reference>
<evidence type="ECO:0000313" key="10">
    <source>
        <dbReference type="EMBL" id="ROV86871.1"/>
    </source>
</evidence>
<dbReference type="GO" id="GO:0045944">
    <property type="term" value="P:positive regulation of transcription by RNA polymerase II"/>
    <property type="evidence" value="ECO:0007669"/>
    <property type="project" value="TreeGrafter"/>
</dbReference>
<evidence type="ECO:0000256" key="2">
    <source>
        <dbReference type="ARBA" id="ARBA00022833"/>
    </source>
</evidence>
<dbReference type="Pfam" id="PF11951">
    <property type="entry name" value="Fungal_trans_2"/>
    <property type="match status" value="1"/>
</dbReference>
<keyword evidence="5" id="KW-0804">Transcription</keyword>
<organism evidence="10 11">
    <name type="scientific">Cytospora schulzeri</name>
    <dbReference type="NCBI Taxonomy" id="448051"/>
    <lineage>
        <taxon>Eukaryota</taxon>
        <taxon>Fungi</taxon>
        <taxon>Dikarya</taxon>
        <taxon>Ascomycota</taxon>
        <taxon>Pezizomycotina</taxon>
        <taxon>Sordariomycetes</taxon>
        <taxon>Sordariomycetidae</taxon>
        <taxon>Diaporthales</taxon>
        <taxon>Cytosporaceae</taxon>
        <taxon>Cytospora</taxon>
    </lineage>
</organism>
<evidence type="ECO:0000256" key="7">
    <source>
        <dbReference type="SAM" id="Coils"/>
    </source>
</evidence>
<evidence type="ECO:0000256" key="3">
    <source>
        <dbReference type="ARBA" id="ARBA00023015"/>
    </source>
</evidence>
<evidence type="ECO:0000313" key="11">
    <source>
        <dbReference type="Proteomes" id="UP000283895"/>
    </source>
</evidence>
<name>A0A423V7U8_9PEZI</name>
<evidence type="ECO:0000256" key="1">
    <source>
        <dbReference type="ARBA" id="ARBA00004123"/>
    </source>
</evidence>